<evidence type="ECO:0000256" key="5">
    <source>
        <dbReference type="ARBA" id="ARBA00023136"/>
    </source>
</evidence>
<evidence type="ECO:0000256" key="1">
    <source>
        <dbReference type="ARBA" id="ARBA00004141"/>
    </source>
</evidence>
<reference evidence="8" key="1">
    <citation type="submission" date="2007-04" db="EMBL/GenBank/DDBJ databases">
        <title>Annotation of Pediculus humanus corporis strain USDA.</title>
        <authorList>
            <person name="Kirkness E."/>
            <person name="Hannick L."/>
            <person name="Hass B."/>
            <person name="Bruggner R."/>
            <person name="Lawson D."/>
            <person name="Bidwell S."/>
            <person name="Joardar V."/>
            <person name="Caler E."/>
            <person name="Walenz B."/>
            <person name="Inman J."/>
            <person name="Schobel S."/>
            <person name="Galinsky K."/>
            <person name="Amedeo P."/>
            <person name="Strausberg R."/>
        </authorList>
    </citation>
    <scope>NUCLEOTIDE SEQUENCE</scope>
    <source>
        <strain evidence="8">USDA</strain>
    </source>
</reference>
<feature type="compositionally biased region" description="Low complexity" evidence="7">
    <location>
        <begin position="209"/>
        <end position="220"/>
    </location>
</feature>
<dbReference type="eggNOG" id="KOG1944">
    <property type="taxonomic scope" value="Eukaryota"/>
</dbReference>
<dbReference type="KEGG" id="phu:Phum_PHUM433360"/>
<evidence type="ECO:0000313" key="8">
    <source>
        <dbReference type="EMBL" id="EEB16714.1"/>
    </source>
</evidence>
<evidence type="ECO:0000256" key="3">
    <source>
        <dbReference type="ARBA" id="ARBA00022692"/>
    </source>
</evidence>
<dbReference type="Proteomes" id="UP000009046">
    <property type="component" value="Unassembled WGS sequence"/>
</dbReference>
<dbReference type="GO" id="GO:0005739">
    <property type="term" value="C:mitochondrion"/>
    <property type="evidence" value="ECO:0007669"/>
    <property type="project" value="TreeGrafter"/>
</dbReference>
<dbReference type="VEuPathDB" id="VectorBase:PHUM433360"/>
<keyword evidence="10" id="KW-1185">Reference proteome</keyword>
<gene>
    <name evidence="9" type="primary">8230441</name>
    <name evidence="8" type="ORF">Phum_PHUM433360</name>
</gene>
<evidence type="ECO:0000313" key="9">
    <source>
        <dbReference type="EnsemblMetazoa" id="PHUM433360-PA"/>
    </source>
</evidence>
<evidence type="ECO:0000256" key="7">
    <source>
        <dbReference type="SAM" id="MobiDB-lite"/>
    </source>
</evidence>
<sequence>MSSLVSAVQISKYFTRDVFEKSKSVANVMFQKYLLITNVGISASLSFAGDVIQQYYEMLQDDTRNWDKGRTFRMTIAGITVGFVCHYWYQYLEKCLPGRSLKNVFKKVTLDQLIGSPLYITVFFATTCTLEKRNFEEFKREIIQKWWRLYIAEWIIWPPAQVINFYFIPFKYRVLYDNTISLGYDVYTSYVKNEISLNEIDDNNDEKTNNNNNNNVNDDFSNVNSWPRLKRWC</sequence>
<dbReference type="GeneID" id="8230441"/>
<evidence type="ECO:0000256" key="6">
    <source>
        <dbReference type="RuleBase" id="RU363053"/>
    </source>
</evidence>
<accession>E0VTI7</accession>
<keyword evidence="5" id="KW-0472">Membrane</keyword>
<dbReference type="InterPro" id="IPR007248">
    <property type="entry name" value="Mpv17_PMP22"/>
</dbReference>
<protein>
    <submittedName>
        <fullName evidence="8 9">Protein SYM1, putative</fullName>
    </submittedName>
</protein>
<dbReference type="OMA" id="IICHYWY"/>
<dbReference type="EMBL" id="DS235767">
    <property type="protein sequence ID" value="EEB16714.1"/>
    <property type="molecule type" value="Genomic_DNA"/>
</dbReference>
<reference evidence="8" key="2">
    <citation type="submission" date="2007-04" db="EMBL/GenBank/DDBJ databases">
        <title>The genome of the human body louse.</title>
        <authorList>
            <consortium name="The Human Body Louse Genome Consortium"/>
            <person name="Kirkness E."/>
            <person name="Walenz B."/>
            <person name="Hass B."/>
            <person name="Bruggner R."/>
            <person name="Strausberg R."/>
        </authorList>
    </citation>
    <scope>NUCLEOTIDE SEQUENCE</scope>
    <source>
        <strain evidence="8">USDA</strain>
    </source>
</reference>
<dbReference type="PANTHER" id="PTHR11266:SF8">
    <property type="entry name" value="MPV17-LIKE PROTEIN 2"/>
    <property type="match status" value="1"/>
</dbReference>
<comment type="subcellular location">
    <subcellularLocation>
        <location evidence="1">Membrane</location>
        <topology evidence="1">Multi-pass membrane protein</topology>
    </subcellularLocation>
</comment>
<dbReference type="PANTHER" id="PTHR11266">
    <property type="entry name" value="PEROXISOMAL MEMBRANE PROTEIN 2, PXMP2 MPV17"/>
    <property type="match status" value="1"/>
</dbReference>
<dbReference type="RefSeq" id="XP_002429452.1">
    <property type="nucleotide sequence ID" value="XM_002429407.1"/>
</dbReference>
<evidence type="ECO:0000256" key="4">
    <source>
        <dbReference type="ARBA" id="ARBA00022989"/>
    </source>
</evidence>
<dbReference type="AlphaFoldDB" id="E0VTI7"/>
<evidence type="ECO:0000256" key="2">
    <source>
        <dbReference type="ARBA" id="ARBA00006824"/>
    </source>
</evidence>
<reference evidence="9" key="3">
    <citation type="submission" date="2020-05" db="UniProtKB">
        <authorList>
            <consortium name="EnsemblMetazoa"/>
        </authorList>
    </citation>
    <scope>IDENTIFICATION</scope>
    <source>
        <strain evidence="9">USDA</strain>
    </source>
</reference>
<feature type="region of interest" description="Disordered" evidence="7">
    <location>
        <begin position="201"/>
        <end position="220"/>
    </location>
</feature>
<dbReference type="GO" id="GO:0016020">
    <property type="term" value="C:membrane"/>
    <property type="evidence" value="ECO:0007669"/>
    <property type="project" value="UniProtKB-SubCell"/>
</dbReference>
<dbReference type="CTD" id="8230441"/>
<dbReference type="Pfam" id="PF04117">
    <property type="entry name" value="Mpv17_PMP22"/>
    <property type="match status" value="1"/>
</dbReference>
<name>E0VTI7_PEDHC</name>
<dbReference type="OrthoDB" id="5345392at2759"/>
<dbReference type="FunCoup" id="E0VTI7">
    <property type="interactions" value="390"/>
</dbReference>
<dbReference type="HOGENOM" id="CLU_049109_4_0_1"/>
<dbReference type="STRING" id="121224.E0VTI7"/>
<comment type="similarity">
    <text evidence="2 6">Belongs to the peroxisomal membrane protein PXMP2/4 family.</text>
</comment>
<organism>
    <name type="scientific">Pediculus humanus subsp. corporis</name>
    <name type="common">Body louse</name>
    <dbReference type="NCBI Taxonomy" id="121224"/>
    <lineage>
        <taxon>Eukaryota</taxon>
        <taxon>Metazoa</taxon>
        <taxon>Ecdysozoa</taxon>
        <taxon>Arthropoda</taxon>
        <taxon>Hexapoda</taxon>
        <taxon>Insecta</taxon>
        <taxon>Pterygota</taxon>
        <taxon>Neoptera</taxon>
        <taxon>Paraneoptera</taxon>
        <taxon>Psocodea</taxon>
        <taxon>Troctomorpha</taxon>
        <taxon>Phthiraptera</taxon>
        <taxon>Anoplura</taxon>
        <taxon>Pediculidae</taxon>
        <taxon>Pediculus</taxon>
    </lineage>
</organism>
<dbReference type="InParanoid" id="E0VTI7"/>
<proteinExistence type="inferred from homology"/>
<dbReference type="EnsemblMetazoa" id="PHUM433360-RA">
    <property type="protein sequence ID" value="PHUM433360-PA"/>
    <property type="gene ID" value="PHUM433360"/>
</dbReference>
<evidence type="ECO:0000313" key="10">
    <source>
        <dbReference type="Proteomes" id="UP000009046"/>
    </source>
</evidence>
<dbReference type="GO" id="GO:0061668">
    <property type="term" value="P:mitochondrial ribosome assembly"/>
    <property type="evidence" value="ECO:0007669"/>
    <property type="project" value="TreeGrafter"/>
</dbReference>
<dbReference type="EMBL" id="AAZO01005296">
    <property type="status" value="NOT_ANNOTATED_CDS"/>
    <property type="molecule type" value="Genomic_DNA"/>
</dbReference>
<keyword evidence="3" id="KW-0812">Transmembrane</keyword>
<keyword evidence="4" id="KW-1133">Transmembrane helix</keyword>